<comment type="catalytic activity">
    <reaction evidence="7 8">
        <text>L-histidinol phosphate + H2O = L-histidinol + phosphate</text>
        <dbReference type="Rhea" id="RHEA:14465"/>
        <dbReference type="ChEBI" id="CHEBI:15377"/>
        <dbReference type="ChEBI" id="CHEBI:43474"/>
        <dbReference type="ChEBI" id="CHEBI:57699"/>
        <dbReference type="ChEBI" id="CHEBI:57980"/>
        <dbReference type="EC" id="3.1.3.15"/>
    </reaction>
</comment>
<dbReference type="GO" id="GO:0005737">
    <property type="term" value="C:cytoplasm"/>
    <property type="evidence" value="ECO:0007669"/>
    <property type="project" value="TreeGrafter"/>
</dbReference>
<evidence type="ECO:0000313" key="10">
    <source>
        <dbReference type="EMBL" id="ABB37858.1"/>
    </source>
</evidence>
<dbReference type="NCBIfam" id="NF005596">
    <property type="entry name" value="PRK07328.1"/>
    <property type="match status" value="1"/>
</dbReference>
<keyword evidence="6 8" id="KW-0368">Histidine biosynthesis</keyword>
<dbReference type="PANTHER" id="PTHR21039:SF0">
    <property type="entry name" value="HISTIDINOL-PHOSPHATASE"/>
    <property type="match status" value="1"/>
</dbReference>
<evidence type="ECO:0000256" key="4">
    <source>
        <dbReference type="ARBA" id="ARBA00022605"/>
    </source>
</evidence>
<reference evidence="10 11" key="1">
    <citation type="journal article" date="2011" name="J. Bacteriol.">
        <title>Complete genome sequence and updated annotation of Desulfovibrio alaskensis G20.</title>
        <authorList>
            <person name="Hauser L.J."/>
            <person name="Land M.L."/>
            <person name="Brown S.D."/>
            <person name="Larimer F."/>
            <person name="Keller K.L."/>
            <person name="Rapp-Giles B.J."/>
            <person name="Price M.N."/>
            <person name="Lin M."/>
            <person name="Bruce D.C."/>
            <person name="Detter J.C."/>
            <person name="Tapia R."/>
            <person name="Han C.S."/>
            <person name="Goodwin L.A."/>
            <person name="Cheng J.F."/>
            <person name="Pitluck S."/>
            <person name="Copeland A."/>
            <person name="Lucas S."/>
            <person name="Nolan M."/>
            <person name="Lapidus A.L."/>
            <person name="Palumbo A.V."/>
            <person name="Wall J.D."/>
        </authorList>
    </citation>
    <scope>NUCLEOTIDE SEQUENCE [LARGE SCALE GENOMIC DNA]</scope>
    <source>
        <strain evidence="11">ATCC BAA 1058 / DSM 17464 / G20</strain>
    </source>
</reference>
<evidence type="ECO:0000256" key="7">
    <source>
        <dbReference type="ARBA" id="ARBA00049158"/>
    </source>
</evidence>
<dbReference type="Proteomes" id="UP000002710">
    <property type="component" value="Chromosome"/>
</dbReference>
<dbReference type="HOGENOM" id="CLU_054611_2_0_7"/>
<dbReference type="GO" id="GO:0004401">
    <property type="term" value="F:histidinol-phosphatase activity"/>
    <property type="evidence" value="ECO:0007669"/>
    <property type="project" value="UniProtKB-UniRule"/>
</dbReference>
<evidence type="ECO:0000256" key="1">
    <source>
        <dbReference type="ARBA" id="ARBA00004970"/>
    </source>
</evidence>
<comment type="pathway">
    <text evidence="1 8">Amino-acid biosynthesis; L-histidine biosynthesis; L-histidine from 5-phospho-alpha-D-ribose 1-diphosphate: step 8/9.</text>
</comment>
<evidence type="ECO:0000256" key="8">
    <source>
        <dbReference type="RuleBase" id="RU366003"/>
    </source>
</evidence>
<dbReference type="STRING" id="207559.Dde_1057"/>
<dbReference type="InterPro" id="IPR010140">
    <property type="entry name" value="Histidinol_P_phosphatase_HisJ"/>
</dbReference>
<dbReference type="SUPFAM" id="SSF89550">
    <property type="entry name" value="PHP domain-like"/>
    <property type="match status" value="1"/>
</dbReference>
<organism evidence="10 11">
    <name type="scientific">Oleidesulfovibrio alaskensis (strain ATCC BAA-1058 / DSM 17464 / G20)</name>
    <name type="common">Desulfovibrio alaskensis</name>
    <dbReference type="NCBI Taxonomy" id="207559"/>
    <lineage>
        <taxon>Bacteria</taxon>
        <taxon>Pseudomonadati</taxon>
        <taxon>Thermodesulfobacteriota</taxon>
        <taxon>Desulfovibrionia</taxon>
        <taxon>Desulfovibrionales</taxon>
        <taxon>Desulfovibrionaceae</taxon>
        <taxon>Oleidesulfovibrio</taxon>
    </lineage>
</organism>
<dbReference type="KEGG" id="dde:Dde_1057"/>
<evidence type="ECO:0000256" key="3">
    <source>
        <dbReference type="ARBA" id="ARBA00013085"/>
    </source>
</evidence>
<dbReference type="EC" id="3.1.3.15" evidence="3 8"/>
<protein>
    <recommendedName>
        <fullName evidence="3 8">Histidinol-phosphatase</fullName>
        <shortName evidence="8">HolPase</shortName>
        <ecNumber evidence="3 8">3.1.3.15</ecNumber>
    </recommendedName>
</protein>
<dbReference type="Pfam" id="PF13263">
    <property type="entry name" value="PHP_C"/>
    <property type="match status" value="1"/>
</dbReference>
<dbReference type="GO" id="GO:0000105">
    <property type="term" value="P:L-histidine biosynthetic process"/>
    <property type="evidence" value="ECO:0007669"/>
    <property type="project" value="UniProtKB-UniRule"/>
</dbReference>
<dbReference type="Gene3D" id="3.20.20.140">
    <property type="entry name" value="Metal-dependent hydrolases"/>
    <property type="match status" value="1"/>
</dbReference>
<dbReference type="Pfam" id="PF02811">
    <property type="entry name" value="PHP"/>
    <property type="match status" value="1"/>
</dbReference>
<proteinExistence type="inferred from homology"/>
<name>Q313N8_OLEA2</name>
<gene>
    <name evidence="10" type="ordered locus">Dde_1057</name>
</gene>
<dbReference type="PANTHER" id="PTHR21039">
    <property type="entry name" value="HISTIDINOL PHOSPHATASE-RELATED"/>
    <property type="match status" value="1"/>
</dbReference>
<dbReference type="InterPro" id="IPR004013">
    <property type="entry name" value="PHP_dom"/>
</dbReference>
<feature type="domain" description="PHP" evidence="9">
    <location>
        <begin position="5"/>
        <end position="203"/>
    </location>
</feature>
<comment type="similarity">
    <text evidence="2 8">Belongs to the PHP hydrolase family. HisK subfamily.</text>
</comment>
<evidence type="ECO:0000259" key="9">
    <source>
        <dbReference type="Pfam" id="PF02811"/>
    </source>
</evidence>
<dbReference type="RefSeq" id="WP_011367092.1">
    <property type="nucleotide sequence ID" value="NC_007519.1"/>
</dbReference>
<dbReference type="eggNOG" id="COG1387">
    <property type="taxonomic scope" value="Bacteria"/>
</dbReference>
<dbReference type="InterPro" id="IPR016195">
    <property type="entry name" value="Pol/histidinol_Pase-like"/>
</dbReference>
<dbReference type="AlphaFoldDB" id="Q313N8"/>
<accession>Q313N8</accession>
<dbReference type="NCBIfam" id="TIGR01856">
    <property type="entry name" value="hisJ_fam"/>
    <property type="match status" value="1"/>
</dbReference>
<dbReference type="EMBL" id="CP000112">
    <property type="protein sequence ID" value="ABB37858.1"/>
    <property type="molecule type" value="Genomic_DNA"/>
</dbReference>
<sequence>MIKTDTHLHTLHSHGKAGVTEMFHAARKKGIDIIGFSEHSPRPETHSYPSDYQPKLIEGFPTYVADVKRLREEFKNEATVLFGLEMDWMEGSETFIADTLKAHDFDYVIGGIHFLDTWGFDYRKEDWQVLSEAQQVSLYNRFFATMQAMAQTGLFNIVAHPDIIKIFSIDLFREWAAGDEARQMFRQALTAVHEAGMAIEVSSAGLRKPCAEIYPCPQFMELAAEMGIPVAFGSDAHSEASVGYAFDRLEQYARDFGYNDSVYFVKRRMHSRPF</sequence>
<evidence type="ECO:0000256" key="5">
    <source>
        <dbReference type="ARBA" id="ARBA00022801"/>
    </source>
</evidence>
<keyword evidence="5 8" id="KW-0378">Hydrolase</keyword>
<dbReference type="CDD" id="cd12110">
    <property type="entry name" value="PHP_HisPPase_Hisj_like"/>
    <property type="match status" value="1"/>
</dbReference>
<evidence type="ECO:0000256" key="6">
    <source>
        <dbReference type="ARBA" id="ARBA00023102"/>
    </source>
</evidence>
<keyword evidence="11" id="KW-1185">Reference proteome</keyword>
<dbReference type="UniPathway" id="UPA00031">
    <property type="reaction ID" value="UER00013"/>
</dbReference>
<evidence type="ECO:0000313" key="11">
    <source>
        <dbReference type="Proteomes" id="UP000002710"/>
    </source>
</evidence>
<keyword evidence="4 8" id="KW-0028">Amino-acid biosynthesis</keyword>
<evidence type="ECO:0000256" key="2">
    <source>
        <dbReference type="ARBA" id="ARBA00009152"/>
    </source>
</evidence>